<dbReference type="AlphaFoldDB" id="A0A5J4WES5"/>
<sequence>MIKIFDEYDDECKDGYCEDEEVVITSGDGLTALADGEDKTVSDPPPR</sequence>
<feature type="non-terminal residue" evidence="1">
    <location>
        <position position="47"/>
    </location>
</feature>
<gene>
    <name evidence="1" type="ORF">EZS28_011576</name>
</gene>
<dbReference type="Proteomes" id="UP000324800">
    <property type="component" value="Unassembled WGS sequence"/>
</dbReference>
<protein>
    <submittedName>
        <fullName evidence="1">Uncharacterized protein</fullName>
    </submittedName>
</protein>
<evidence type="ECO:0000313" key="2">
    <source>
        <dbReference type="Proteomes" id="UP000324800"/>
    </source>
</evidence>
<proteinExistence type="predicted"/>
<evidence type="ECO:0000313" key="1">
    <source>
        <dbReference type="EMBL" id="KAA6392895.1"/>
    </source>
</evidence>
<reference evidence="1 2" key="1">
    <citation type="submission" date="2019-03" db="EMBL/GenBank/DDBJ databases">
        <title>Single cell metagenomics reveals metabolic interactions within the superorganism composed of flagellate Streblomastix strix and complex community of Bacteroidetes bacteria on its surface.</title>
        <authorList>
            <person name="Treitli S.C."/>
            <person name="Kolisko M."/>
            <person name="Husnik F."/>
            <person name="Keeling P."/>
            <person name="Hampl V."/>
        </authorList>
    </citation>
    <scope>NUCLEOTIDE SEQUENCE [LARGE SCALE GENOMIC DNA]</scope>
    <source>
        <strain evidence="1">ST1C</strain>
    </source>
</reference>
<organism evidence="1 2">
    <name type="scientific">Streblomastix strix</name>
    <dbReference type="NCBI Taxonomy" id="222440"/>
    <lineage>
        <taxon>Eukaryota</taxon>
        <taxon>Metamonada</taxon>
        <taxon>Preaxostyla</taxon>
        <taxon>Oxymonadida</taxon>
        <taxon>Streblomastigidae</taxon>
        <taxon>Streblomastix</taxon>
    </lineage>
</organism>
<accession>A0A5J4WES5</accession>
<name>A0A5J4WES5_9EUKA</name>
<dbReference type="EMBL" id="SNRW01002404">
    <property type="protein sequence ID" value="KAA6392895.1"/>
    <property type="molecule type" value="Genomic_DNA"/>
</dbReference>
<comment type="caution">
    <text evidence="1">The sequence shown here is derived from an EMBL/GenBank/DDBJ whole genome shotgun (WGS) entry which is preliminary data.</text>
</comment>